<comment type="caution">
    <text evidence="9">The sequence shown here is derived from an EMBL/GenBank/DDBJ whole genome shotgun (WGS) entry which is preliminary data.</text>
</comment>
<feature type="compositionally biased region" description="Acidic residues" evidence="7">
    <location>
        <begin position="1"/>
        <end position="10"/>
    </location>
</feature>
<evidence type="ECO:0000256" key="1">
    <source>
        <dbReference type="ARBA" id="ARBA00004477"/>
    </source>
</evidence>
<dbReference type="AlphaFoldDB" id="A0A9P6XAN6"/>
<evidence type="ECO:0000256" key="6">
    <source>
        <dbReference type="ARBA" id="ARBA00023136"/>
    </source>
</evidence>
<dbReference type="Pfam" id="PF06775">
    <property type="entry name" value="Seipin"/>
    <property type="match status" value="1"/>
</dbReference>
<proteinExistence type="predicted"/>
<evidence type="ECO:0000256" key="8">
    <source>
        <dbReference type="SAM" id="Phobius"/>
    </source>
</evidence>
<dbReference type="EMBL" id="JAANQT010000653">
    <property type="protein sequence ID" value="KAG1309332.1"/>
    <property type="molecule type" value="Genomic_DNA"/>
</dbReference>
<keyword evidence="3" id="KW-0256">Endoplasmic reticulum</keyword>
<keyword evidence="6 8" id="KW-0472">Membrane</keyword>
<feature type="transmembrane region" description="Helical" evidence="8">
    <location>
        <begin position="62"/>
        <end position="83"/>
    </location>
</feature>
<evidence type="ECO:0000256" key="7">
    <source>
        <dbReference type="SAM" id="MobiDB-lite"/>
    </source>
</evidence>
<dbReference type="InterPro" id="IPR009617">
    <property type="entry name" value="Seipin"/>
</dbReference>
<evidence type="ECO:0000256" key="3">
    <source>
        <dbReference type="ARBA" id="ARBA00022824"/>
    </source>
</evidence>
<dbReference type="GO" id="GO:0005789">
    <property type="term" value="C:endoplasmic reticulum membrane"/>
    <property type="evidence" value="ECO:0007669"/>
    <property type="project" value="UniProtKB-SubCell"/>
</dbReference>
<name>A0A9P6XAN6_RHIOR</name>
<sequence length="248" mass="28126">MSSTDTDEYSDQSSNPVLLPSHSDKEGPLRVKWYLSQKLFGILSPIFKIIFTPSAQRTYIKALASIILIISVLLSSFIAYVSFYRRYIPKRAHIEPIYFHYSKDAFPQGYVYLPDHLLATDQAYDVSVQLYVPTSDINFNLGNFMVQLDLLLHNGSLLTTSSRPAILRYQSSPQRILRVLAKVVPLIIGWTDESQGINVPLMKGFIERKNQPVTHARITLSQPQLQLYKATLNIVADFHGLRGTDHQG</sequence>
<comment type="subcellular location">
    <subcellularLocation>
        <location evidence="1">Endoplasmic reticulum membrane</location>
        <topology evidence="1">Multi-pass membrane protein</topology>
    </subcellularLocation>
</comment>
<reference evidence="9" key="1">
    <citation type="journal article" date="2020" name="Microb. Genom.">
        <title>Genetic diversity of clinical and environmental Mucorales isolates obtained from an investigation of mucormycosis cases among solid organ transplant recipients.</title>
        <authorList>
            <person name="Nguyen M.H."/>
            <person name="Kaul D."/>
            <person name="Muto C."/>
            <person name="Cheng S.J."/>
            <person name="Richter R.A."/>
            <person name="Bruno V.M."/>
            <person name="Liu G."/>
            <person name="Beyhan S."/>
            <person name="Sundermann A.J."/>
            <person name="Mounaud S."/>
            <person name="Pasculle A.W."/>
            <person name="Nierman W.C."/>
            <person name="Driscoll E."/>
            <person name="Cumbie R."/>
            <person name="Clancy C.J."/>
            <person name="Dupont C.L."/>
        </authorList>
    </citation>
    <scope>NUCLEOTIDE SEQUENCE</scope>
    <source>
        <strain evidence="9">GL11</strain>
    </source>
</reference>
<evidence type="ECO:0000313" key="9">
    <source>
        <dbReference type="EMBL" id="KAG1309332.1"/>
    </source>
</evidence>
<keyword evidence="2 8" id="KW-0812">Transmembrane</keyword>
<dbReference type="PANTHER" id="PTHR21212">
    <property type="entry name" value="BERNARDINELLI-SEIP CONGENITAL LIPODYSTROPHY 2 HOMOLOG BSCL2 PROTEIN"/>
    <property type="match status" value="1"/>
</dbReference>
<evidence type="ECO:0000256" key="4">
    <source>
        <dbReference type="ARBA" id="ARBA00022989"/>
    </source>
</evidence>
<evidence type="ECO:0000256" key="5">
    <source>
        <dbReference type="ARBA" id="ARBA00023098"/>
    </source>
</evidence>
<accession>A0A9P6XAN6</accession>
<keyword evidence="10" id="KW-1185">Reference proteome</keyword>
<dbReference type="Proteomes" id="UP000716291">
    <property type="component" value="Unassembled WGS sequence"/>
</dbReference>
<dbReference type="CDD" id="cd23995">
    <property type="entry name" value="Seipin_BSCL2_like"/>
    <property type="match status" value="1"/>
</dbReference>
<organism evidence="9 10">
    <name type="scientific">Rhizopus oryzae</name>
    <name type="common">Mucormycosis agent</name>
    <name type="synonym">Rhizopus arrhizus var. delemar</name>
    <dbReference type="NCBI Taxonomy" id="64495"/>
    <lineage>
        <taxon>Eukaryota</taxon>
        <taxon>Fungi</taxon>
        <taxon>Fungi incertae sedis</taxon>
        <taxon>Mucoromycota</taxon>
        <taxon>Mucoromycotina</taxon>
        <taxon>Mucoromycetes</taxon>
        <taxon>Mucorales</taxon>
        <taxon>Mucorineae</taxon>
        <taxon>Rhizopodaceae</taxon>
        <taxon>Rhizopus</taxon>
    </lineage>
</organism>
<dbReference type="GO" id="GO:0140042">
    <property type="term" value="P:lipid droplet formation"/>
    <property type="evidence" value="ECO:0007669"/>
    <property type="project" value="UniProtKB-ARBA"/>
</dbReference>
<feature type="region of interest" description="Disordered" evidence="7">
    <location>
        <begin position="1"/>
        <end position="22"/>
    </location>
</feature>
<evidence type="ECO:0000313" key="10">
    <source>
        <dbReference type="Proteomes" id="UP000716291"/>
    </source>
</evidence>
<evidence type="ECO:0000256" key="2">
    <source>
        <dbReference type="ARBA" id="ARBA00022692"/>
    </source>
</evidence>
<keyword evidence="5" id="KW-0443">Lipid metabolism</keyword>
<dbReference type="PANTHER" id="PTHR21212:SF0">
    <property type="entry name" value="SEIPIN"/>
    <property type="match status" value="1"/>
</dbReference>
<gene>
    <name evidence="9" type="ORF">G6F64_005396</name>
</gene>
<keyword evidence="4 8" id="KW-1133">Transmembrane helix</keyword>
<protein>
    <submittedName>
        <fullName evidence="9">Uncharacterized protein</fullName>
    </submittedName>
</protein>
<dbReference type="OrthoDB" id="3990054at2759"/>
<dbReference type="GO" id="GO:0006629">
    <property type="term" value="P:lipid metabolic process"/>
    <property type="evidence" value="ECO:0007669"/>
    <property type="project" value="UniProtKB-KW"/>
</dbReference>